<dbReference type="SUPFAM" id="SSF48366">
    <property type="entry name" value="Ras GEF"/>
    <property type="match status" value="1"/>
</dbReference>
<dbReference type="PROSITE" id="PS50002">
    <property type="entry name" value="SH3"/>
    <property type="match status" value="1"/>
</dbReference>
<dbReference type="FunCoup" id="A0A0H2SJG9">
    <property type="interactions" value="43"/>
</dbReference>
<evidence type="ECO:0000256" key="4">
    <source>
        <dbReference type="PROSITE-ProRule" id="PRU00192"/>
    </source>
</evidence>
<dbReference type="GO" id="GO:0005085">
    <property type="term" value="F:guanyl-nucleotide exchange factor activity"/>
    <property type="evidence" value="ECO:0007669"/>
    <property type="project" value="UniProtKB-KW"/>
</dbReference>
<dbReference type="CDD" id="cd00201">
    <property type="entry name" value="WW"/>
    <property type="match status" value="1"/>
</dbReference>
<dbReference type="PROSITE" id="PS50020">
    <property type="entry name" value="WW_DOMAIN_2"/>
    <property type="match status" value="1"/>
</dbReference>
<accession>A0A0H2SJG9</accession>
<dbReference type="CDD" id="cd06224">
    <property type="entry name" value="REM"/>
    <property type="match status" value="1"/>
</dbReference>
<dbReference type="GO" id="GO:0007265">
    <property type="term" value="P:Ras protein signal transduction"/>
    <property type="evidence" value="ECO:0007669"/>
    <property type="project" value="TreeGrafter"/>
</dbReference>
<dbReference type="CDD" id="cd11883">
    <property type="entry name" value="SH3_Sdc25"/>
    <property type="match status" value="1"/>
</dbReference>
<dbReference type="FunFam" id="2.30.30.40:FF:000072">
    <property type="entry name" value="Unconventional Myosin IB"/>
    <property type="match status" value="1"/>
</dbReference>
<feature type="region of interest" description="Disordered" evidence="5">
    <location>
        <begin position="825"/>
        <end position="879"/>
    </location>
</feature>
<evidence type="ECO:0000256" key="3">
    <source>
        <dbReference type="PROSITE-ProRule" id="PRU00168"/>
    </source>
</evidence>
<gene>
    <name evidence="10" type="ORF">SCHPADRAFT_846701</name>
</gene>
<feature type="region of interest" description="Disordered" evidence="5">
    <location>
        <begin position="184"/>
        <end position="248"/>
    </location>
</feature>
<dbReference type="Gene3D" id="2.30.30.40">
    <property type="entry name" value="SH3 Domains"/>
    <property type="match status" value="1"/>
</dbReference>
<reference evidence="10 11" key="1">
    <citation type="submission" date="2015-04" db="EMBL/GenBank/DDBJ databases">
        <title>Complete genome sequence of Schizopora paradoxa KUC8140, a cosmopolitan wood degrader in East Asia.</title>
        <authorList>
            <consortium name="DOE Joint Genome Institute"/>
            <person name="Min B."/>
            <person name="Park H."/>
            <person name="Jang Y."/>
            <person name="Kim J.-J."/>
            <person name="Kim K.H."/>
            <person name="Pangilinan J."/>
            <person name="Lipzen A."/>
            <person name="Riley R."/>
            <person name="Grigoriev I.V."/>
            <person name="Spatafora J.W."/>
            <person name="Choi I.-G."/>
        </authorList>
    </citation>
    <scope>NUCLEOTIDE SEQUENCE [LARGE SCALE GENOMIC DNA]</scope>
    <source>
        <strain evidence="10 11">KUC8140</strain>
    </source>
</reference>
<dbReference type="EMBL" id="KQ085906">
    <property type="protein sequence ID" value="KLO17266.1"/>
    <property type="molecule type" value="Genomic_DNA"/>
</dbReference>
<keyword evidence="11" id="KW-1185">Reference proteome</keyword>
<dbReference type="PROSITE" id="PS50212">
    <property type="entry name" value="RASGEF_NTER"/>
    <property type="match status" value="1"/>
</dbReference>
<dbReference type="Gene3D" id="1.20.870.10">
    <property type="entry name" value="Son of sevenless (SoS) protein Chain: S domain 1"/>
    <property type="match status" value="1"/>
</dbReference>
<dbReference type="SMART" id="SM00326">
    <property type="entry name" value="SH3"/>
    <property type="match status" value="1"/>
</dbReference>
<dbReference type="SMART" id="SM00229">
    <property type="entry name" value="RasGEFN"/>
    <property type="match status" value="1"/>
</dbReference>
<evidence type="ECO:0000256" key="2">
    <source>
        <dbReference type="ARBA" id="ARBA00022658"/>
    </source>
</evidence>
<dbReference type="STRING" id="27342.A0A0H2SJG9"/>
<dbReference type="InterPro" id="IPR036028">
    <property type="entry name" value="SH3-like_dom_sf"/>
</dbReference>
<evidence type="ECO:0000259" key="7">
    <source>
        <dbReference type="PROSITE" id="PS50009"/>
    </source>
</evidence>
<dbReference type="PANTHER" id="PTHR23113:SF368">
    <property type="entry name" value="CELL DIVISION CONTROL PROTEIN 25"/>
    <property type="match status" value="1"/>
</dbReference>
<evidence type="ECO:0000256" key="1">
    <source>
        <dbReference type="ARBA" id="ARBA00022443"/>
    </source>
</evidence>
<dbReference type="InterPro" id="IPR000651">
    <property type="entry name" value="Ras-like_Gua-exchang_fac_N"/>
</dbReference>
<dbReference type="Pfam" id="PF00618">
    <property type="entry name" value="RasGEF_N"/>
    <property type="match status" value="1"/>
</dbReference>
<dbReference type="Pfam" id="PF00018">
    <property type="entry name" value="SH3_1"/>
    <property type="match status" value="1"/>
</dbReference>
<keyword evidence="1 4" id="KW-0728">SH3 domain</keyword>
<dbReference type="InParanoid" id="A0A0H2SJG9"/>
<dbReference type="Proteomes" id="UP000053477">
    <property type="component" value="Unassembled WGS sequence"/>
</dbReference>
<dbReference type="InterPro" id="IPR056685">
    <property type="entry name" value="DUF7783"/>
</dbReference>
<dbReference type="PRINTS" id="PR00452">
    <property type="entry name" value="SH3DOMAIN"/>
</dbReference>
<feature type="domain" description="SH3" evidence="6">
    <location>
        <begin position="35"/>
        <end position="94"/>
    </location>
</feature>
<dbReference type="OrthoDB" id="546434at2759"/>
<feature type="domain" description="N-terminal Ras-GEF" evidence="9">
    <location>
        <begin position="926"/>
        <end position="1057"/>
    </location>
</feature>
<evidence type="ECO:0000313" key="10">
    <source>
        <dbReference type="EMBL" id="KLO17266.1"/>
    </source>
</evidence>
<feature type="region of interest" description="Disordered" evidence="5">
    <location>
        <begin position="320"/>
        <end position="353"/>
    </location>
</feature>
<feature type="region of interest" description="Disordered" evidence="5">
    <location>
        <begin position="1057"/>
        <end position="1078"/>
    </location>
</feature>
<protein>
    <submittedName>
        <fullName evidence="10">Ras GEF</fullName>
    </submittedName>
</protein>
<dbReference type="InterPro" id="IPR001452">
    <property type="entry name" value="SH3_domain"/>
</dbReference>
<dbReference type="SUPFAM" id="SSF50044">
    <property type="entry name" value="SH3-domain"/>
    <property type="match status" value="1"/>
</dbReference>
<dbReference type="InterPro" id="IPR001202">
    <property type="entry name" value="WW_dom"/>
</dbReference>
<dbReference type="SMART" id="SM00456">
    <property type="entry name" value="WW"/>
    <property type="match status" value="2"/>
</dbReference>
<dbReference type="PROSITE" id="PS50009">
    <property type="entry name" value="RASGEF_CAT"/>
    <property type="match status" value="1"/>
</dbReference>
<sequence length="1345" mass="149169">MTLVMAPTNAMMNGLTRSVDMMQDDQLQTPDDQILPTFFCRALYDYQSQDSSSLSFYRGDVIEVFTQMKSGWWDGMLGEDRGWFPSNYVQPITDEEAEAVLSRQDHSGRPTDVHDSAIDVSQQYRTANSEQDHEWLEEEEYGASRRVENLGHRTGGNGGAASDFWVPQVTDSGQVYYYNTHTHERAREIPSGPGELTSDSDLAEFSSPSRATSRAGRSGSAAAMNAAPSRSGSAMAGFGASRRGGTPEPWMRRLADDGLTHFYVNKVNGQVSWTLPSSVGQSSYGSEPRQESIRMQGTSSTMSGYGSQYGHAVDTAVTTRMRSDSVASQQQSSAKRLSVYSDDSDIQPQDIDAPSRPVRARKMNGAVQTVNRDLKDEFNLTPGERNALQLQQRLAPPDPESIDHLSDITREAIIVVMAAVDDNGLPKGTDHDKQVEQHVTSVVVAVRNLLYISCALSSALPPSVGGVVGDPSATAVAQQLQAQLKTSQRKVTATLSKLVLSARAARYKREAFSSDMMIRVEQDAADLQRAVDNFVTEVKKQYARTAIKQLHARIGRKRLRGTFAVSYVGLGLPGAGAAATWKGLGFVNVNDGLGLPKRNLDGDALGELRVLLGNLEDKFNQLNDLLSDPGSTGDEVLGLSQELLAHLSSTLTFVSDLSVAQDVDVEGGRSQPGSSSAEDAYLQIVARAREALRKLEVVVQALYDDSASVFLIAQSIPFGWGPSSSEERLRLEHKLDSLSDLLRTDARMTLESLHEIMDTCAEQSASASLFRESMALRMSRMSILEGDQRLSNFFGSLPSGPDEEEDVVDMEIAFRKPGVRPVMDGFAAESSQSPPPEPEPELNGLGHFRNDSQHSETLIGDSETTLRRSEDDDLNGDPIIEKAPPRANKIRQLLGPDVPERIFDNNDAKPWYLRSDHNRDDLIINPDGGIRAGTLLSLVERLTSHEYGDPVFIRTFLMTYKSFTTLDELLDLLTERYRMQPPDGLSQSELEEWAKLKQHVVRSRVLNTLKTMVTDDEVLEKDDIYILDRVKKFLLDPDVAVAPAAKNLLAAVERKKQGGSKSLTATPPTSFPPPSIIPKGMNKNKMKLLEIDPLELARQLTLLESTLYKRIRPFECLQRSRESKQGENKDHITDVIQLTNKIANWVNSSILSKEDSRKRAALVKHFISMADRCRSLQNYSSMAAIVSGLNSTPIRRLKRTWDQVSGRFLSQLETCESTLDAARNFTNYKNTLASVNPPCIPFMGVYLTTLTFIQEGSKDKLPGNLINFGKRQRAAEVIREIQRWQSKDYNLAPLAPVLAYIEDALNSFSDGVKWEDQFYNLSLEREPREREDEKMARLLQESGFL</sequence>
<keyword evidence="2 3" id="KW-0344">Guanine-nucleotide releasing factor</keyword>
<dbReference type="InterPro" id="IPR008937">
    <property type="entry name" value="Ras-like_GEF"/>
</dbReference>
<evidence type="ECO:0000256" key="5">
    <source>
        <dbReference type="SAM" id="MobiDB-lite"/>
    </source>
</evidence>
<dbReference type="CDD" id="cd00155">
    <property type="entry name" value="RasGEF"/>
    <property type="match status" value="1"/>
</dbReference>
<dbReference type="InterPro" id="IPR036964">
    <property type="entry name" value="RASGEF_cat_dom_sf"/>
</dbReference>
<dbReference type="InterPro" id="IPR001895">
    <property type="entry name" value="RASGEF_cat_dom"/>
</dbReference>
<feature type="domain" description="WW" evidence="8">
    <location>
        <begin position="244"/>
        <end position="278"/>
    </location>
</feature>
<dbReference type="Pfam" id="PF25006">
    <property type="entry name" value="DUF7783"/>
    <property type="match status" value="1"/>
</dbReference>
<feature type="compositionally biased region" description="Low complexity" evidence="5">
    <location>
        <begin position="206"/>
        <end position="232"/>
    </location>
</feature>
<dbReference type="PANTHER" id="PTHR23113">
    <property type="entry name" value="GUANINE NUCLEOTIDE EXCHANGE FACTOR"/>
    <property type="match status" value="1"/>
</dbReference>
<evidence type="ECO:0000259" key="9">
    <source>
        <dbReference type="PROSITE" id="PS50212"/>
    </source>
</evidence>
<feature type="domain" description="Ras-GEF" evidence="7">
    <location>
        <begin position="1092"/>
        <end position="1328"/>
    </location>
</feature>
<evidence type="ECO:0000259" key="8">
    <source>
        <dbReference type="PROSITE" id="PS50020"/>
    </source>
</evidence>
<name>A0A0H2SJG9_9AGAM</name>
<evidence type="ECO:0000259" key="6">
    <source>
        <dbReference type="PROSITE" id="PS50002"/>
    </source>
</evidence>
<dbReference type="Gene3D" id="1.10.840.10">
    <property type="entry name" value="Ras guanine-nucleotide exchange factors catalytic domain"/>
    <property type="match status" value="1"/>
</dbReference>
<dbReference type="SMART" id="SM00147">
    <property type="entry name" value="RasGEF"/>
    <property type="match status" value="1"/>
</dbReference>
<dbReference type="GO" id="GO:0005886">
    <property type="term" value="C:plasma membrane"/>
    <property type="evidence" value="ECO:0007669"/>
    <property type="project" value="TreeGrafter"/>
</dbReference>
<dbReference type="InterPro" id="IPR023578">
    <property type="entry name" value="Ras_GEF_dom_sf"/>
</dbReference>
<evidence type="ECO:0000313" key="11">
    <source>
        <dbReference type="Proteomes" id="UP000053477"/>
    </source>
</evidence>
<dbReference type="Gene3D" id="2.20.70.10">
    <property type="match status" value="1"/>
</dbReference>
<organism evidence="10 11">
    <name type="scientific">Schizopora paradoxa</name>
    <dbReference type="NCBI Taxonomy" id="27342"/>
    <lineage>
        <taxon>Eukaryota</taxon>
        <taxon>Fungi</taxon>
        <taxon>Dikarya</taxon>
        <taxon>Basidiomycota</taxon>
        <taxon>Agaricomycotina</taxon>
        <taxon>Agaricomycetes</taxon>
        <taxon>Hymenochaetales</taxon>
        <taxon>Schizoporaceae</taxon>
        <taxon>Schizopora</taxon>
    </lineage>
</organism>
<proteinExistence type="predicted"/>
<dbReference type="Pfam" id="PF00617">
    <property type="entry name" value="RasGEF"/>
    <property type="match status" value="1"/>
</dbReference>